<keyword evidence="13" id="KW-1185">Reference proteome</keyword>
<dbReference type="Gene3D" id="2.60.40.60">
    <property type="entry name" value="Cadherins"/>
    <property type="match status" value="5"/>
</dbReference>
<evidence type="ECO:0000256" key="6">
    <source>
        <dbReference type="ARBA" id="ARBA00022837"/>
    </source>
</evidence>
<dbReference type="PROSITE" id="PS00232">
    <property type="entry name" value="CADHERIN_1"/>
    <property type="match status" value="1"/>
</dbReference>
<evidence type="ECO:0000256" key="1">
    <source>
        <dbReference type="ARBA" id="ARBA00004162"/>
    </source>
</evidence>
<dbReference type="GO" id="GO:0007156">
    <property type="term" value="P:homophilic cell adhesion via plasma membrane adhesion molecules"/>
    <property type="evidence" value="ECO:0007669"/>
    <property type="project" value="InterPro"/>
</dbReference>
<keyword evidence="3" id="KW-0812">Transmembrane</keyword>
<dbReference type="FunFam" id="2.60.40.60:FF:000033">
    <property type="entry name" value="FAT atypical cadherin 1"/>
    <property type="match status" value="1"/>
</dbReference>
<keyword evidence="7" id="KW-0130">Cell adhesion</keyword>
<dbReference type="PANTHER" id="PTHR24028">
    <property type="entry name" value="CADHERIN-87A"/>
    <property type="match status" value="1"/>
</dbReference>
<name>A0A0N5AIL7_9BILA</name>
<dbReference type="InterPro" id="IPR050174">
    <property type="entry name" value="Protocadherin/Cadherin-CA"/>
</dbReference>
<dbReference type="PROSITE" id="PS50268">
    <property type="entry name" value="CADHERIN_2"/>
    <property type="match status" value="5"/>
</dbReference>
<feature type="domain" description="Cadherin" evidence="12">
    <location>
        <begin position="200"/>
        <end position="306"/>
    </location>
</feature>
<evidence type="ECO:0000256" key="8">
    <source>
        <dbReference type="ARBA" id="ARBA00022989"/>
    </source>
</evidence>
<keyword evidence="4" id="KW-0732">Signal</keyword>
<dbReference type="SUPFAM" id="SSF49313">
    <property type="entry name" value="Cadherin-like"/>
    <property type="match status" value="5"/>
</dbReference>
<evidence type="ECO:0000313" key="14">
    <source>
        <dbReference type="WBParaSite" id="SMUV_0000426801-mRNA-1"/>
    </source>
</evidence>
<dbReference type="Proteomes" id="UP000046393">
    <property type="component" value="Unplaced"/>
</dbReference>
<evidence type="ECO:0000256" key="5">
    <source>
        <dbReference type="ARBA" id="ARBA00022737"/>
    </source>
</evidence>
<evidence type="ECO:0000256" key="10">
    <source>
        <dbReference type="ARBA" id="ARBA00023180"/>
    </source>
</evidence>
<keyword evidence="9" id="KW-0472">Membrane</keyword>
<evidence type="ECO:0000256" key="2">
    <source>
        <dbReference type="ARBA" id="ARBA00022475"/>
    </source>
</evidence>
<dbReference type="AlphaFoldDB" id="A0A0N5AIL7"/>
<evidence type="ECO:0000256" key="11">
    <source>
        <dbReference type="PROSITE-ProRule" id="PRU00043"/>
    </source>
</evidence>
<reference evidence="14" key="1">
    <citation type="submission" date="2017-02" db="UniProtKB">
        <authorList>
            <consortium name="WormBaseParasite"/>
        </authorList>
    </citation>
    <scope>IDENTIFICATION</scope>
</reference>
<evidence type="ECO:0000256" key="7">
    <source>
        <dbReference type="ARBA" id="ARBA00022889"/>
    </source>
</evidence>
<sequence>MESKRYYYIITVSINLLSVKIFQKKKKVTCELQYISVDEVTGEIKVRQRLDHELESVYDFVVVPFNGSEKSTHVYIIVVDENDNTPKFPVPVISIEISEYASLHSEISIPAAVDEDSPPFSVQKYRIKSGNVNNAFKLSVKKINSVSYVDLIVNGELDREYRDHYDLVIEALDGGSPPNIGTLRVNVTILDANDNSPEFTESRYTAEIPWNVTVGYKIITVQANDPDLGPNSLVSYSIIENHPDQKTFFTIDSTTGVVSVVNDSFVPGSIHELLIVASDHGIPQPLQTTTFLTVIVSKSTEPTPHFDLFWLTDSGLPEVYENTTVGYVLARLSVQNVKKTRYLKQIIMIMMIMCLEQTQKQDVYLALACNKLFDREYKGSYNLNFLVKDDNVVVLEHPVVLEVLDINDNSPQFENSLLRVVYNRSAEDENVVRIAATDADIGENARIRYSLSGSELFTIEPETGVLHLKQTFRCPNGEVHFHVTATDNGVPSLSTTVDVIVDVVESNEHAPVFLKPLYEIHVREDVEVGTCLLEVSAFGHCAY</sequence>
<dbReference type="GO" id="GO:0005509">
    <property type="term" value="F:calcium ion binding"/>
    <property type="evidence" value="ECO:0007669"/>
    <property type="project" value="UniProtKB-UniRule"/>
</dbReference>
<dbReference type="PRINTS" id="PR00205">
    <property type="entry name" value="CADHERIN"/>
</dbReference>
<dbReference type="Pfam" id="PF00028">
    <property type="entry name" value="Cadherin"/>
    <property type="match status" value="3"/>
</dbReference>
<keyword evidence="6 11" id="KW-0106">Calcium</keyword>
<keyword evidence="2" id="KW-1003">Cell membrane</keyword>
<evidence type="ECO:0000256" key="9">
    <source>
        <dbReference type="ARBA" id="ARBA00023136"/>
    </source>
</evidence>
<keyword evidence="10" id="KW-0325">Glycoprotein</keyword>
<dbReference type="CDD" id="cd11304">
    <property type="entry name" value="Cadherin_repeat"/>
    <property type="match status" value="4"/>
</dbReference>
<keyword evidence="8" id="KW-1133">Transmembrane helix</keyword>
<protein>
    <submittedName>
        <fullName evidence="14">Cadherin</fullName>
    </submittedName>
</protein>
<feature type="domain" description="Cadherin" evidence="12">
    <location>
        <begin position="89"/>
        <end position="199"/>
    </location>
</feature>
<evidence type="ECO:0000259" key="12">
    <source>
        <dbReference type="PROSITE" id="PS50268"/>
    </source>
</evidence>
<dbReference type="InterPro" id="IPR015919">
    <property type="entry name" value="Cadherin-like_sf"/>
</dbReference>
<dbReference type="PANTHER" id="PTHR24028:SF328">
    <property type="entry name" value="CADHERIN-3"/>
    <property type="match status" value="1"/>
</dbReference>
<feature type="domain" description="Cadherin" evidence="12">
    <location>
        <begin position="373"/>
        <end position="413"/>
    </location>
</feature>
<feature type="domain" description="Cadherin" evidence="12">
    <location>
        <begin position="34"/>
        <end position="88"/>
    </location>
</feature>
<dbReference type="FunFam" id="2.60.40.60:FF:000072">
    <property type="entry name" value="Protocadherin 1"/>
    <property type="match status" value="1"/>
</dbReference>
<evidence type="ECO:0000256" key="4">
    <source>
        <dbReference type="ARBA" id="ARBA00022729"/>
    </source>
</evidence>
<dbReference type="STRING" id="451379.A0A0N5AIL7"/>
<feature type="domain" description="Cadherin" evidence="12">
    <location>
        <begin position="431"/>
        <end position="513"/>
    </location>
</feature>
<evidence type="ECO:0000313" key="13">
    <source>
        <dbReference type="Proteomes" id="UP000046393"/>
    </source>
</evidence>
<organism evidence="13 14">
    <name type="scientific">Syphacia muris</name>
    <dbReference type="NCBI Taxonomy" id="451379"/>
    <lineage>
        <taxon>Eukaryota</taxon>
        <taxon>Metazoa</taxon>
        <taxon>Ecdysozoa</taxon>
        <taxon>Nematoda</taxon>
        <taxon>Chromadorea</taxon>
        <taxon>Rhabditida</taxon>
        <taxon>Spirurina</taxon>
        <taxon>Oxyuridomorpha</taxon>
        <taxon>Oxyuroidea</taxon>
        <taxon>Oxyuridae</taxon>
        <taxon>Syphacia</taxon>
    </lineage>
</organism>
<keyword evidence="5" id="KW-0677">Repeat</keyword>
<dbReference type="SMART" id="SM00112">
    <property type="entry name" value="CA"/>
    <property type="match status" value="5"/>
</dbReference>
<dbReference type="InterPro" id="IPR002126">
    <property type="entry name" value="Cadherin-like_dom"/>
</dbReference>
<dbReference type="FunFam" id="2.60.40.60:FF:000116">
    <property type="entry name" value="Dachsous cadherin-related 2"/>
    <property type="match status" value="1"/>
</dbReference>
<proteinExistence type="predicted"/>
<dbReference type="WBParaSite" id="SMUV_0000426801-mRNA-1">
    <property type="protein sequence ID" value="SMUV_0000426801-mRNA-1"/>
    <property type="gene ID" value="SMUV_0000426801"/>
</dbReference>
<dbReference type="InterPro" id="IPR020894">
    <property type="entry name" value="Cadherin_CS"/>
</dbReference>
<comment type="subcellular location">
    <subcellularLocation>
        <location evidence="1">Cell membrane</location>
        <topology evidence="1">Single-pass membrane protein</topology>
    </subcellularLocation>
</comment>
<evidence type="ECO:0000256" key="3">
    <source>
        <dbReference type="ARBA" id="ARBA00022692"/>
    </source>
</evidence>
<accession>A0A0N5AIL7</accession>
<dbReference type="GO" id="GO:0005886">
    <property type="term" value="C:plasma membrane"/>
    <property type="evidence" value="ECO:0007669"/>
    <property type="project" value="UniProtKB-SubCell"/>
</dbReference>